<gene>
    <name evidence="2" type="ORF">ALO70_03932</name>
    <name evidence="3" type="ORF">ALQ86_03470</name>
</gene>
<dbReference type="EMBL" id="LJQI01000055">
    <property type="protein sequence ID" value="KPX37269.1"/>
    <property type="molecule type" value="Genomic_DNA"/>
</dbReference>
<reference evidence="2 4" key="1">
    <citation type="submission" date="2015-09" db="EMBL/GenBank/DDBJ databases">
        <title>Genome announcement of multiple Pseudomonas syringae strains.</title>
        <authorList>
            <person name="Thakur S."/>
            <person name="Wang P.W."/>
            <person name="Gong Y."/>
            <person name="Weir B.S."/>
            <person name="Guttman D.S."/>
        </authorList>
    </citation>
    <scope>NUCLEOTIDE SEQUENCE [LARGE SCALE GENOMIC DNA]</scope>
    <source>
        <strain evidence="2 4">ICMP4455</strain>
    </source>
</reference>
<dbReference type="PATRIC" id="fig|129137.4.peg.5711"/>
<dbReference type="EMBL" id="RBOA01000390">
    <property type="protein sequence ID" value="RML96936.1"/>
    <property type="molecule type" value="Genomic_DNA"/>
</dbReference>
<dbReference type="Proteomes" id="UP000272627">
    <property type="component" value="Unassembled WGS sequence"/>
</dbReference>
<evidence type="ECO:0000313" key="4">
    <source>
        <dbReference type="Proteomes" id="UP000050490"/>
    </source>
</evidence>
<organism evidence="2 4">
    <name type="scientific">Pseudomonas amygdali pv. eriobotryae</name>
    <dbReference type="NCBI Taxonomy" id="129137"/>
    <lineage>
        <taxon>Bacteria</taxon>
        <taxon>Pseudomonadati</taxon>
        <taxon>Pseudomonadota</taxon>
        <taxon>Gammaproteobacteria</taxon>
        <taxon>Pseudomonadales</taxon>
        <taxon>Pseudomonadaceae</taxon>
        <taxon>Pseudomonas</taxon>
        <taxon>Pseudomonas amygdali</taxon>
    </lineage>
</organism>
<evidence type="ECO:0000256" key="1">
    <source>
        <dbReference type="SAM" id="MobiDB-lite"/>
    </source>
</evidence>
<comment type="caution">
    <text evidence="2">The sequence shown here is derived from an EMBL/GenBank/DDBJ whole genome shotgun (WGS) entry which is preliminary data.</text>
</comment>
<protein>
    <submittedName>
        <fullName evidence="2">Uncharacterized protein</fullName>
    </submittedName>
</protein>
<accession>A0A0P9QXV1</accession>
<dbReference type="RefSeq" id="WP_057420617.1">
    <property type="nucleotide sequence ID" value="NZ_BMZY01000044.1"/>
</dbReference>
<feature type="region of interest" description="Disordered" evidence="1">
    <location>
        <begin position="1"/>
        <end position="20"/>
    </location>
</feature>
<proteinExistence type="predicted"/>
<evidence type="ECO:0000313" key="2">
    <source>
        <dbReference type="EMBL" id="KPX37269.1"/>
    </source>
</evidence>
<dbReference type="Proteomes" id="UP000050490">
    <property type="component" value="Unassembled WGS sequence"/>
</dbReference>
<evidence type="ECO:0000313" key="3">
    <source>
        <dbReference type="EMBL" id="RML96936.1"/>
    </source>
</evidence>
<sequence>MSKLRPVAVPEPAPDDRNPADVALQGAMAGASRRQVIKDIIVTHFLSGTTKKLKLFDVAKRAGITRQALDRYYADLKPYMAGKKDFTDLVDGMQDKARVETQVTINSVDARWKARLEQLQVEQDKEVAKAIHSHITTLMNGDIAVFESNQLRKTLEKQTLYGAELKKTNAILELKLARSSQRDVSAASPSSNNKVVYDVPIEQLCIQYQRTRSLTAFDEGKELELRAIREKFARFAATPNVHVVLFADRYISRFSHFADSYIGPGDETSLIIRLPLFTRVEINNFIKHIPANFKKSLYVPFMPLEAERKAQRVFIYRQNPLPPQEIQAADNADNPNMTWGLDQVVFFKTAQEG</sequence>
<reference evidence="3 5" key="2">
    <citation type="submission" date="2018-08" db="EMBL/GenBank/DDBJ databases">
        <title>Recombination of ecologically and evolutionarily significant loci maintains genetic cohesion in the Pseudomonas syringae species complex.</title>
        <authorList>
            <person name="Dillon M."/>
            <person name="Thakur S."/>
            <person name="Almeida R.N.D."/>
            <person name="Weir B.S."/>
            <person name="Guttman D.S."/>
        </authorList>
    </citation>
    <scope>NUCLEOTIDE SEQUENCE [LARGE SCALE GENOMIC DNA]</scope>
    <source>
        <strain evidence="3 5">ICMP 8636</strain>
    </source>
</reference>
<evidence type="ECO:0000313" key="5">
    <source>
        <dbReference type="Proteomes" id="UP000272627"/>
    </source>
</evidence>
<dbReference type="AlphaFoldDB" id="A0A0P9QXV1"/>
<name>A0A0P9QXV1_PSEA0</name>